<sequence length="70" mass="7193">MRTKPIMRDRTLRSVLVAALSAATAVAILCGHAGDRSDVRADTHWPVVAVNTVASGDVSEAGMETDGAGS</sequence>
<evidence type="ECO:0000313" key="2">
    <source>
        <dbReference type="EMBL" id="QTD99880.1"/>
    </source>
</evidence>
<dbReference type="Proteomes" id="UP000663908">
    <property type="component" value="Chromosome"/>
</dbReference>
<name>A0ABX7TT07_STRCY</name>
<keyword evidence="3" id="KW-1185">Reference proteome</keyword>
<gene>
    <name evidence="2" type="ORF">S1361_21265</name>
</gene>
<protein>
    <submittedName>
        <fullName evidence="2">Uncharacterized protein</fullName>
    </submittedName>
</protein>
<feature type="chain" id="PRO_5045973298" evidence="1">
    <location>
        <begin position="34"/>
        <end position="70"/>
    </location>
</feature>
<keyword evidence="1" id="KW-0732">Signal</keyword>
<organism evidence="2 3">
    <name type="scientific">Streptomyces cyanogenus</name>
    <dbReference type="NCBI Taxonomy" id="80860"/>
    <lineage>
        <taxon>Bacteria</taxon>
        <taxon>Bacillati</taxon>
        <taxon>Actinomycetota</taxon>
        <taxon>Actinomycetes</taxon>
        <taxon>Kitasatosporales</taxon>
        <taxon>Streptomycetaceae</taxon>
        <taxon>Streptomyces</taxon>
    </lineage>
</organism>
<proteinExistence type="predicted"/>
<evidence type="ECO:0000313" key="3">
    <source>
        <dbReference type="Proteomes" id="UP000663908"/>
    </source>
</evidence>
<feature type="signal peptide" evidence="1">
    <location>
        <begin position="1"/>
        <end position="33"/>
    </location>
</feature>
<accession>A0ABX7TT07</accession>
<evidence type="ECO:0000256" key="1">
    <source>
        <dbReference type="SAM" id="SignalP"/>
    </source>
</evidence>
<dbReference type="RefSeq" id="WP_208033398.1">
    <property type="nucleotide sequence ID" value="NZ_CP071839.1"/>
</dbReference>
<dbReference type="EMBL" id="CP071839">
    <property type="protein sequence ID" value="QTD99880.1"/>
    <property type="molecule type" value="Genomic_DNA"/>
</dbReference>
<reference evidence="2 3" key="1">
    <citation type="submission" date="2021-03" db="EMBL/GenBank/DDBJ databases">
        <title>Complete genome sequence of Streptomyces cyanogenus S136, producer of anticancer angucycline landomycin A.</title>
        <authorList>
            <person name="Hrab P."/>
            <person name="Ruckert C."/>
            <person name="Busche T."/>
            <person name="Ostash I."/>
            <person name="Kalinowski J."/>
            <person name="Fedorenko V."/>
            <person name="Yushchuk O."/>
            <person name="Ostash B."/>
        </authorList>
    </citation>
    <scope>NUCLEOTIDE SEQUENCE [LARGE SCALE GENOMIC DNA]</scope>
    <source>
        <strain evidence="2 3">S136</strain>
    </source>
</reference>